<feature type="modified residue" description="4-aspartylphosphate" evidence="6">
    <location>
        <position position="57"/>
    </location>
</feature>
<dbReference type="InterPro" id="IPR001789">
    <property type="entry name" value="Sig_transdc_resp-reg_receiver"/>
</dbReference>
<evidence type="ECO:0000256" key="3">
    <source>
        <dbReference type="ARBA" id="ARBA00023015"/>
    </source>
</evidence>
<dbReference type="PROSITE" id="PS50110">
    <property type="entry name" value="RESPONSE_REGULATORY"/>
    <property type="match status" value="1"/>
</dbReference>
<dbReference type="Pfam" id="PF00196">
    <property type="entry name" value="GerE"/>
    <property type="match status" value="1"/>
</dbReference>
<evidence type="ECO:0000256" key="2">
    <source>
        <dbReference type="ARBA" id="ARBA00023012"/>
    </source>
</evidence>
<dbReference type="EMBL" id="JAMAST010000009">
    <property type="protein sequence ID" value="MCL1632083.1"/>
    <property type="molecule type" value="Genomic_DNA"/>
</dbReference>
<evidence type="ECO:0000259" key="8">
    <source>
        <dbReference type="PROSITE" id="PS50110"/>
    </source>
</evidence>
<protein>
    <submittedName>
        <fullName evidence="9">Response regulator transcription factor</fullName>
    </submittedName>
</protein>
<keyword evidence="5" id="KW-0804">Transcription</keyword>
<comment type="caution">
    <text evidence="9">The sequence shown here is derived from an EMBL/GenBank/DDBJ whole genome shotgun (WGS) entry which is preliminary data.</text>
</comment>
<sequence length="202" mass="22634">MTVTINIILVDDHLLMLMGLKELLEKEQGFHVLEAFTDPVQLESYLALHPPDILVLDVRLKNTSGIEITKQLKKSNTALKIILLSGYQYDEYVEAAKSAGADAYVTKEESNARLATVIRQVYNGEKIFPNLHPEIHSETLTTRELDILKLIAKDLTTREISKELAISKRTVEYHISSIIQKLDADSRVGAVVNAIKKGLLNI</sequence>
<keyword evidence="4" id="KW-0238">DNA-binding</keyword>
<evidence type="ECO:0000313" key="9">
    <source>
        <dbReference type="EMBL" id="MCL1632083.1"/>
    </source>
</evidence>
<dbReference type="PANTHER" id="PTHR43214">
    <property type="entry name" value="TWO-COMPONENT RESPONSE REGULATOR"/>
    <property type="match status" value="1"/>
</dbReference>
<evidence type="ECO:0000256" key="4">
    <source>
        <dbReference type="ARBA" id="ARBA00023125"/>
    </source>
</evidence>
<evidence type="ECO:0000259" key="7">
    <source>
        <dbReference type="PROSITE" id="PS50043"/>
    </source>
</evidence>
<organism evidence="9 10">
    <name type="scientific">Sporolactobacillus mangiferae</name>
    <dbReference type="NCBI Taxonomy" id="2940498"/>
    <lineage>
        <taxon>Bacteria</taxon>
        <taxon>Bacillati</taxon>
        <taxon>Bacillota</taxon>
        <taxon>Bacilli</taxon>
        <taxon>Bacillales</taxon>
        <taxon>Sporolactobacillaceae</taxon>
        <taxon>Sporolactobacillus</taxon>
    </lineage>
</organism>
<name>A0ABT0MBY5_9BACL</name>
<keyword evidence="3" id="KW-0805">Transcription regulation</keyword>
<dbReference type="PROSITE" id="PS50043">
    <property type="entry name" value="HTH_LUXR_2"/>
    <property type="match status" value="1"/>
</dbReference>
<evidence type="ECO:0000256" key="6">
    <source>
        <dbReference type="PROSITE-ProRule" id="PRU00169"/>
    </source>
</evidence>
<feature type="domain" description="Response regulatory" evidence="8">
    <location>
        <begin position="6"/>
        <end position="122"/>
    </location>
</feature>
<dbReference type="InterPro" id="IPR036388">
    <property type="entry name" value="WH-like_DNA-bd_sf"/>
</dbReference>
<reference evidence="9 10" key="1">
    <citation type="submission" date="2022-05" db="EMBL/GenBank/DDBJ databases">
        <title>Sporolactobacillus sp nov CPB3-1, isolated from tree bark (Mangifera indica L.).</title>
        <authorList>
            <person name="Phuengjayaem S."/>
            <person name="Tanasupawat S."/>
        </authorList>
    </citation>
    <scope>NUCLEOTIDE SEQUENCE [LARGE SCALE GENOMIC DNA]</scope>
    <source>
        <strain evidence="9 10">CPB3-1</strain>
    </source>
</reference>
<dbReference type="Gene3D" id="3.40.50.2300">
    <property type="match status" value="1"/>
</dbReference>
<dbReference type="PROSITE" id="PS00622">
    <property type="entry name" value="HTH_LUXR_1"/>
    <property type="match status" value="1"/>
</dbReference>
<dbReference type="Pfam" id="PF00072">
    <property type="entry name" value="Response_reg"/>
    <property type="match status" value="1"/>
</dbReference>
<dbReference type="InterPro" id="IPR011006">
    <property type="entry name" value="CheY-like_superfamily"/>
</dbReference>
<gene>
    <name evidence="9" type="ORF">M3N64_08980</name>
</gene>
<evidence type="ECO:0000256" key="5">
    <source>
        <dbReference type="ARBA" id="ARBA00023163"/>
    </source>
</evidence>
<dbReference type="InterPro" id="IPR039420">
    <property type="entry name" value="WalR-like"/>
</dbReference>
<evidence type="ECO:0000256" key="1">
    <source>
        <dbReference type="ARBA" id="ARBA00022553"/>
    </source>
</evidence>
<dbReference type="InterPro" id="IPR016032">
    <property type="entry name" value="Sig_transdc_resp-reg_C-effctor"/>
</dbReference>
<feature type="domain" description="HTH luxR-type" evidence="7">
    <location>
        <begin position="133"/>
        <end position="198"/>
    </location>
</feature>
<dbReference type="SUPFAM" id="SSF46894">
    <property type="entry name" value="C-terminal effector domain of the bipartite response regulators"/>
    <property type="match status" value="1"/>
</dbReference>
<dbReference type="InterPro" id="IPR000792">
    <property type="entry name" value="Tscrpt_reg_LuxR_C"/>
</dbReference>
<dbReference type="PRINTS" id="PR00038">
    <property type="entry name" value="HTHLUXR"/>
</dbReference>
<dbReference type="Proteomes" id="UP001203004">
    <property type="component" value="Unassembled WGS sequence"/>
</dbReference>
<dbReference type="CDD" id="cd06170">
    <property type="entry name" value="LuxR_C_like"/>
    <property type="match status" value="1"/>
</dbReference>
<keyword evidence="10" id="KW-1185">Reference proteome</keyword>
<dbReference type="RefSeq" id="WP_249101356.1">
    <property type="nucleotide sequence ID" value="NZ_JAMAST010000009.1"/>
</dbReference>
<dbReference type="CDD" id="cd17535">
    <property type="entry name" value="REC_NarL-like"/>
    <property type="match status" value="1"/>
</dbReference>
<accession>A0ABT0MBY5</accession>
<keyword evidence="1 6" id="KW-0597">Phosphoprotein</keyword>
<dbReference type="Gene3D" id="1.10.10.10">
    <property type="entry name" value="Winged helix-like DNA-binding domain superfamily/Winged helix DNA-binding domain"/>
    <property type="match status" value="1"/>
</dbReference>
<dbReference type="SUPFAM" id="SSF52172">
    <property type="entry name" value="CheY-like"/>
    <property type="match status" value="1"/>
</dbReference>
<evidence type="ECO:0000313" key="10">
    <source>
        <dbReference type="Proteomes" id="UP001203004"/>
    </source>
</evidence>
<dbReference type="SMART" id="SM00448">
    <property type="entry name" value="REC"/>
    <property type="match status" value="1"/>
</dbReference>
<keyword evidence="2" id="KW-0902">Two-component regulatory system</keyword>
<dbReference type="SMART" id="SM00421">
    <property type="entry name" value="HTH_LUXR"/>
    <property type="match status" value="1"/>
</dbReference>
<proteinExistence type="predicted"/>
<dbReference type="InterPro" id="IPR058245">
    <property type="entry name" value="NreC/VraR/RcsB-like_REC"/>
</dbReference>